<comment type="caution">
    <text evidence="3">The sequence shown here is derived from an EMBL/GenBank/DDBJ whole genome shotgun (WGS) entry which is preliminary data.</text>
</comment>
<reference evidence="3 4" key="1">
    <citation type="submission" date="2019-02" db="EMBL/GenBank/DDBJ databases">
        <title>Genome sequencing of the rare red list fungi Bondarzewia mesenterica.</title>
        <authorList>
            <person name="Buettner E."/>
            <person name="Kellner H."/>
        </authorList>
    </citation>
    <scope>NUCLEOTIDE SEQUENCE [LARGE SCALE GENOMIC DNA]</scope>
    <source>
        <strain evidence="3 4">DSM 108281</strain>
    </source>
</reference>
<evidence type="ECO:0000256" key="1">
    <source>
        <dbReference type="SAM" id="MobiDB-lite"/>
    </source>
</evidence>
<dbReference type="Pfam" id="PF05699">
    <property type="entry name" value="Dimer_Tnp_hAT"/>
    <property type="match status" value="1"/>
</dbReference>
<dbReference type="EMBL" id="SGPL01000768">
    <property type="protein sequence ID" value="THH07565.1"/>
    <property type="molecule type" value="Genomic_DNA"/>
</dbReference>
<dbReference type="GO" id="GO:0046983">
    <property type="term" value="F:protein dimerization activity"/>
    <property type="evidence" value="ECO:0007669"/>
    <property type="project" value="InterPro"/>
</dbReference>
<gene>
    <name evidence="3" type="ORF">EW146_g9280</name>
</gene>
<dbReference type="AlphaFoldDB" id="A0A4S4L822"/>
<name>A0A4S4L822_9AGAM</name>
<keyword evidence="4" id="KW-1185">Reference proteome</keyword>
<sequence>MIAGSGQEVYLTTFFLTPTYINSAVLRRYEQNPCSTGIRLQRSSMAASYISPSNQASTASTMHSQYNDDDVIAAVPCYTKIIRYFSHIFKTSFADAPSKLLEHFSNPQEMWNEFHQQLAMYARQEYPFNQQMLSSPMEYWKRLSHHNLASLLAYIAIRLFSLCPNSMAEERTVSNFTKLNLANRNRQKASTLVHMTRIKQHYMHVKKKSVKKLPLTVKFRDLAEHLQLENQSRVVKSGSMALGSIIKVDATSDALNADAAPMVGGPDSAASSVVDSNAALVPEDEEDQLQYLWDELQEHEVIECSHVEGEVFDVEQGDAESSASCATLDGTQADIRTRIGGDANLADPLLLDMLSDAPVGSAAPSSSEKHHHSGAQSTTVKASAKTFDFTSIDFGI</sequence>
<feature type="domain" description="HAT C-terminal dimerisation" evidence="2">
    <location>
        <begin position="132"/>
        <end position="200"/>
    </location>
</feature>
<proteinExistence type="predicted"/>
<protein>
    <recommendedName>
        <fullName evidence="2">HAT C-terminal dimerisation domain-containing protein</fullName>
    </recommendedName>
</protein>
<evidence type="ECO:0000313" key="3">
    <source>
        <dbReference type="EMBL" id="THH07565.1"/>
    </source>
</evidence>
<dbReference type="Proteomes" id="UP000310158">
    <property type="component" value="Unassembled WGS sequence"/>
</dbReference>
<evidence type="ECO:0000313" key="4">
    <source>
        <dbReference type="Proteomes" id="UP000310158"/>
    </source>
</evidence>
<evidence type="ECO:0000259" key="2">
    <source>
        <dbReference type="Pfam" id="PF05699"/>
    </source>
</evidence>
<dbReference type="InterPro" id="IPR008906">
    <property type="entry name" value="HATC_C_dom"/>
</dbReference>
<feature type="region of interest" description="Disordered" evidence="1">
    <location>
        <begin position="358"/>
        <end position="378"/>
    </location>
</feature>
<accession>A0A4S4L822</accession>
<organism evidence="3 4">
    <name type="scientific">Bondarzewia mesenterica</name>
    <dbReference type="NCBI Taxonomy" id="1095465"/>
    <lineage>
        <taxon>Eukaryota</taxon>
        <taxon>Fungi</taxon>
        <taxon>Dikarya</taxon>
        <taxon>Basidiomycota</taxon>
        <taxon>Agaricomycotina</taxon>
        <taxon>Agaricomycetes</taxon>
        <taxon>Russulales</taxon>
        <taxon>Bondarzewiaceae</taxon>
        <taxon>Bondarzewia</taxon>
    </lineage>
</organism>
<dbReference type="OrthoDB" id="3236755at2759"/>